<dbReference type="EMBL" id="CP011002">
    <property type="protein sequence ID" value="AKO66370.1"/>
    <property type="molecule type" value="Genomic_DNA"/>
</dbReference>
<name>A0A0H4J2X8_9PROT</name>
<evidence type="ECO:0000256" key="5">
    <source>
        <dbReference type="ARBA" id="ARBA00022801"/>
    </source>
</evidence>
<evidence type="ECO:0000256" key="4">
    <source>
        <dbReference type="ARBA" id="ARBA00022723"/>
    </source>
</evidence>
<accession>A0A0H4J2X8</accession>
<feature type="domain" description="CAAX prenyl protease 1 N-terminal" evidence="16">
    <location>
        <begin position="29"/>
        <end position="203"/>
    </location>
</feature>
<evidence type="ECO:0000256" key="12">
    <source>
        <dbReference type="PIRSR" id="PIRSR627057-2"/>
    </source>
</evidence>
<sequence>MTFTYIFLFLLILSTLTEIYLSIRQNASALKNQNAVPNDFKKIVKPKDHKKAALYTSAKAKINILGFIVQGVFLYILTLGGLINCINELALQFSDNEILQGVVLIFSVIILSSIIEAPLGLIKTFVIDEKFGFNKMTFSLYLSDLIKQSLVSIVIMLPVIFVALWIFGNLGDYWWFWLWIFLSIFNVTMLAIYPLYIAPIFNKFKPMEDKKLKAKIEQLLKKCGFESDGLFVMNGSLRSTHGNAYFTGFGKAKRIVFFDTLLEKLSPNEILAVLAHELGHFAHNHVKKRIVFLFVLSFIGLYFLDFLKSNDWFYLGLGVESQTNAIALLLFFLISPLFLFFVRPFMAHYSRKNEYEADAYACKFTPAKDLKESLIKLYRDNASTLTPDKLYSNFYDSHPPAMARIKALVAK</sequence>
<protein>
    <submittedName>
        <fullName evidence="17">Peptidase M48</fullName>
    </submittedName>
</protein>
<evidence type="ECO:0000256" key="9">
    <source>
        <dbReference type="ARBA" id="ARBA00023049"/>
    </source>
</evidence>
<evidence type="ECO:0000256" key="6">
    <source>
        <dbReference type="ARBA" id="ARBA00022824"/>
    </source>
</evidence>
<dbReference type="GO" id="GO:0071586">
    <property type="term" value="P:CAAX-box protein processing"/>
    <property type="evidence" value="ECO:0007669"/>
    <property type="project" value="InterPro"/>
</dbReference>
<evidence type="ECO:0000313" key="18">
    <source>
        <dbReference type="Proteomes" id="UP000066549"/>
    </source>
</evidence>
<evidence type="ECO:0000256" key="1">
    <source>
        <dbReference type="ARBA" id="ARBA00004477"/>
    </source>
</evidence>
<keyword evidence="8 14" id="KW-1133">Transmembrane helix</keyword>
<evidence type="ECO:0000256" key="11">
    <source>
        <dbReference type="PIRSR" id="PIRSR627057-1"/>
    </source>
</evidence>
<feature type="binding site" evidence="12">
    <location>
        <position position="280"/>
    </location>
    <ligand>
        <name>Zn(2+)</name>
        <dbReference type="ChEBI" id="CHEBI:29105"/>
        <note>catalytic</note>
    </ligand>
</feature>
<comment type="similarity">
    <text evidence="13">Belongs to the peptidase M48 family.</text>
</comment>
<feature type="active site" evidence="11">
    <location>
        <position position="277"/>
    </location>
</feature>
<dbReference type="GO" id="GO:0004222">
    <property type="term" value="F:metalloendopeptidase activity"/>
    <property type="evidence" value="ECO:0007669"/>
    <property type="project" value="InterPro"/>
</dbReference>
<reference evidence="17 18" key="1">
    <citation type="submission" date="2015-03" db="EMBL/GenBank/DDBJ databases">
        <title>Comparative analysis of the OM43 clade including a novel species from Red Sea uncovers genomic and metabolic diversity among marine methylotrophs.</title>
        <authorList>
            <person name="Jimenez-Infante F."/>
            <person name="Ngugi D.K."/>
            <person name="Vinu M."/>
            <person name="Alam I."/>
            <person name="Kamau A."/>
            <person name="Blom J."/>
            <person name="Bajic V.B."/>
            <person name="Stingl U."/>
        </authorList>
    </citation>
    <scope>NUCLEOTIDE SEQUENCE [LARGE SCALE GENOMIC DNA]</scope>
    <source>
        <strain evidence="17 18">MBRSH7</strain>
    </source>
</reference>
<proteinExistence type="inferred from homology"/>
<keyword evidence="7 12" id="KW-0862">Zinc</keyword>
<comment type="cofactor">
    <cofactor evidence="12 13">
        <name>Zn(2+)</name>
        <dbReference type="ChEBI" id="CHEBI:29105"/>
    </cofactor>
    <text evidence="12 13">Binds 1 zinc ion per subunit.</text>
</comment>
<organism evidence="17 18">
    <name type="scientific">Methylophilales bacterium MBRS-H7</name>
    <dbReference type="NCBI Taxonomy" id="1623450"/>
    <lineage>
        <taxon>Bacteria</taxon>
        <taxon>Pseudomonadati</taxon>
        <taxon>Pseudomonadota</taxon>
        <taxon>Betaproteobacteria</taxon>
        <taxon>Nitrosomonadales</taxon>
        <taxon>OM43 clade</taxon>
    </lineage>
</organism>
<gene>
    <name evidence="17" type="ORF">VI33_06890</name>
</gene>
<evidence type="ECO:0000259" key="15">
    <source>
        <dbReference type="Pfam" id="PF01435"/>
    </source>
</evidence>
<feature type="binding site" evidence="12">
    <location>
        <position position="354"/>
    </location>
    <ligand>
        <name>Zn(2+)</name>
        <dbReference type="ChEBI" id="CHEBI:29105"/>
        <note>catalytic</note>
    </ligand>
</feature>
<dbReference type="GO" id="GO:0046872">
    <property type="term" value="F:metal ion binding"/>
    <property type="evidence" value="ECO:0007669"/>
    <property type="project" value="UniProtKB-KW"/>
</dbReference>
<dbReference type="OrthoDB" id="9781930at2"/>
<evidence type="ECO:0000256" key="2">
    <source>
        <dbReference type="ARBA" id="ARBA00022670"/>
    </source>
</evidence>
<dbReference type="Pfam" id="PF01435">
    <property type="entry name" value="Peptidase_M48"/>
    <property type="match status" value="1"/>
</dbReference>
<keyword evidence="2 13" id="KW-0645">Protease</keyword>
<dbReference type="PATRIC" id="fig|1623450.3.peg.1376"/>
<evidence type="ECO:0000256" key="3">
    <source>
        <dbReference type="ARBA" id="ARBA00022692"/>
    </source>
</evidence>
<keyword evidence="6" id="KW-0256">Endoplasmic reticulum</keyword>
<evidence type="ECO:0000256" key="8">
    <source>
        <dbReference type="ARBA" id="ARBA00022989"/>
    </source>
</evidence>
<keyword evidence="9 13" id="KW-0482">Metalloprotease</keyword>
<feature type="transmembrane region" description="Helical" evidence="14">
    <location>
        <begin position="174"/>
        <end position="197"/>
    </location>
</feature>
<evidence type="ECO:0000259" key="16">
    <source>
        <dbReference type="Pfam" id="PF16491"/>
    </source>
</evidence>
<dbReference type="Proteomes" id="UP000066549">
    <property type="component" value="Chromosome"/>
</dbReference>
<evidence type="ECO:0000256" key="13">
    <source>
        <dbReference type="RuleBase" id="RU003983"/>
    </source>
</evidence>
<evidence type="ECO:0000256" key="14">
    <source>
        <dbReference type="SAM" id="Phobius"/>
    </source>
</evidence>
<dbReference type="InterPro" id="IPR032456">
    <property type="entry name" value="Peptidase_M48_N"/>
</dbReference>
<dbReference type="FunFam" id="3.30.2010.10:FF:000002">
    <property type="entry name" value="CAAX prenyl protease"/>
    <property type="match status" value="1"/>
</dbReference>
<dbReference type="InterPro" id="IPR001915">
    <property type="entry name" value="Peptidase_M48"/>
</dbReference>
<feature type="transmembrane region" description="Helical" evidence="14">
    <location>
        <begin position="290"/>
        <end position="307"/>
    </location>
</feature>
<feature type="transmembrane region" description="Helical" evidence="14">
    <location>
        <begin position="6"/>
        <end position="23"/>
    </location>
</feature>
<dbReference type="Gene3D" id="3.30.2010.10">
    <property type="entry name" value="Metalloproteases ('zincins'), catalytic domain"/>
    <property type="match status" value="1"/>
</dbReference>
<evidence type="ECO:0000256" key="7">
    <source>
        <dbReference type="ARBA" id="ARBA00022833"/>
    </source>
</evidence>
<feature type="active site" description="Proton donor" evidence="11">
    <location>
        <position position="358"/>
    </location>
</feature>
<dbReference type="AlphaFoldDB" id="A0A0H4J2X8"/>
<dbReference type="Pfam" id="PF16491">
    <property type="entry name" value="Peptidase_M48_N"/>
    <property type="match status" value="1"/>
</dbReference>
<feature type="transmembrane region" description="Helical" evidence="14">
    <location>
        <begin position="64"/>
        <end position="83"/>
    </location>
</feature>
<dbReference type="CDD" id="cd07343">
    <property type="entry name" value="M48A_Zmpste24p_like"/>
    <property type="match status" value="1"/>
</dbReference>
<feature type="transmembrane region" description="Helical" evidence="14">
    <location>
        <begin position="148"/>
        <end position="168"/>
    </location>
</feature>
<keyword evidence="10 14" id="KW-0472">Membrane</keyword>
<evidence type="ECO:0000313" key="17">
    <source>
        <dbReference type="EMBL" id="AKO66370.1"/>
    </source>
</evidence>
<dbReference type="PANTHER" id="PTHR10120">
    <property type="entry name" value="CAAX PRENYL PROTEASE 1"/>
    <property type="match status" value="1"/>
</dbReference>
<evidence type="ECO:0000256" key="10">
    <source>
        <dbReference type="ARBA" id="ARBA00023136"/>
    </source>
</evidence>
<feature type="transmembrane region" description="Helical" evidence="14">
    <location>
        <begin position="103"/>
        <end position="127"/>
    </location>
</feature>
<comment type="subcellular location">
    <subcellularLocation>
        <location evidence="1">Endoplasmic reticulum membrane</location>
        <topology evidence="1">Multi-pass membrane protein</topology>
    </subcellularLocation>
</comment>
<dbReference type="InterPro" id="IPR027057">
    <property type="entry name" value="CAXX_Prtase_1"/>
</dbReference>
<feature type="binding site" evidence="12">
    <location>
        <position position="276"/>
    </location>
    <ligand>
        <name>Zn(2+)</name>
        <dbReference type="ChEBI" id="CHEBI:29105"/>
        <note>catalytic</note>
    </ligand>
</feature>
<keyword evidence="5 13" id="KW-0378">Hydrolase</keyword>
<feature type="domain" description="Peptidase M48" evidence="15">
    <location>
        <begin position="207"/>
        <end position="409"/>
    </location>
</feature>
<keyword evidence="4 12" id="KW-0479">Metal-binding</keyword>
<feature type="transmembrane region" description="Helical" evidence="14">
    <location>
        <begin position="322"/>
        <end position="342"/>
    </location>
</feature>
<keyword evidence="3 14" id="KW-0812">Transmembrane</keyword>
<keyword evidence="18" id="KW-1185">Reference proteome</keyword>